<accession>A0AAV1GJT5</accession>
<feature type="compositionally biased region" description="Basic and acidic residues" evidence="2">
    <location>
        <begin position="461"/>
        <end position="470"/>
    </location>
</feature>
<evidence type="ECO:0000256" key="1">
    <source>
        <dbReference type="SAM" id="Coils"/>
    </source>
</evidence>
<evidence type="ECO:0000313" key="3">
    <source>
        <dbReference type="EMBL" id="CAJ1073925.1"/>
    </source>
</evidence>
<proteinExistence type="predicted"/>
<protein>
    <submittedName>
        <fullName evidence="3">Uncharacterized protein</fullName>
    </submittedName>
</protein>
<evidence type="ECO:0000256" key="2">
    <source>
        <dbReference type="SAM" id="MobiDB-lite"/>
    </source>
</evidence>
<reference evidence="3" key="1">
    <citation type="submission" date="2023-08" db="EMBL/GenBank/DDBJ databases">
        <authorList>
            <person name="Alioto T."/>
            <person name="Alioto T."/>
            <person name="Gomez Garrido J."/>
        </authorList>
    </citation>
    <scope>NUCLEOTIDE SEQUENCE</scope>
</reference>
<feature type="region of interest" description="Disordered" evidence="2">
    <location>
        <begin position="241"/>
        <end position="268"/>
    </location>
</feature>
<evidence type="ECO:0000313" key="4">
    <source>
        <dbReference type="Proteomes" id="UP001178508"/>
    </source>
</evidence>
<gene>
    <name evidence="3" type="ORF">XNOV1_A010284</name>
</gene>
<feature type="region of interest" description="Disordered" evidence="2">
    <location>
        <begin position="653"/>
        <end position="680"/>
    </location>
</feature>
<dbReference type="EMBL" id="OY660878">
    <property type="protein sequence ID" value="CAJ1073925.1"/>
    <property type="molecule type" value="Genomic_DNA"/>
</dbReference>
<dbReference type="AlphaFoldDB" id="A0AAV1GJT5"/>
<feature type="region of interest" description="Disordered" evidence="2">
    <location>
        <begin position="447"/>
        <end position="474"/>
    </location>
</feature>
<keyword evidence="4" id="KW-1185">Reference proteome</keyword>
<feature type="coiled-coil region" evidence="1">
    <location>
        <begin position="5"/>
        <end position="32"/>
    </location>
</feature>
<organism evidence="3 4">
    <name type="scientific">Xyrichtys novacula</name>
    <name type="common">Pearly razorfish</name>
    <name type="synonym">Hemipteronotus novacula</name>
    <dbReference type="NCBI Taxonomy" id="13765"/>
    <lineage>
        <taxon>Eukaryota</taxon>
        <taxon>Metazoa</taxon>
        <taxon>Chordata</taxon>
        <taxon>Craniata</taxon>
        <taxon>Vertebrata</taxon>
        <taxon>Euteleostomi</taxon>
        <taxon>Actinopterygii</taxon>
        <taxon>Neopterygii</taxon>
        <taxon>Teleostei</taxon>
        <taxon>Neoteleostei</taxon>
        <taxon>Acanthomorphata</taxon>
        <taxon>Eupercaria</taxon>
        <taxon>Labriformes</taxon>
        <taxon>Labridae</taxon>
        <taxon>Xyrichtys</taxon>
    </lineage>
</organism>
<dbReference type="Proteomes" id="UP001178508">
    <property type="component" value="Chromosome 15"/>
</dbReference>
<keyword evidence="1" id="KW-0175">Coiled coil</keyword>
<sequence>MSQIAWAQEQIREQQRKEAKEAEEKQAKALAAEDKEFKDYAERELQKARCSGRIILDTNKAPSRLEKKCKDDRPQSFLPPINSLPPPADIHCESAGAKCREALPKTKAKVTPHIVNLTLGTPKANGVPARLTCNKLELTNDLKPSPPPQPRQKTEAFRHMDGPTAADTEEPLLRCRMDPVLPPINSLPPPADIHCESAGAKCREALPKTKAKVTPHIVNLTLGTPKANGVPARLTCNKLELTNDLKPSPPPQPRQKTEAFRHMDGPTAADTEEPLLRCRMDPVLPPINSSPPPADIHCESAGAKCREALPKTKAKVTPHIVNLTLGTPKANGVPARLTCNKLELTNDLKPSPPPQPRQKTEAFRHMDGPTAADTEEPLLRCRMDPVLPPINSLPPPADIHCESAGAKCREALPKTKAKVTPHIVNLTLGTPKANGVPARLTCNKLELTNDLKPSPPPQPRQKTEAFRHMDGPTAADTEEPLLRCRMDPVLPPINSLPPPADIHCESAGAKCREALPKTKAKVTPHIVNLTLGTPKANGVPARLTCNKLELTNDLKPSPPPQPRQKTEAFRHMDGPTAADTEEPLLRCRMDPVLPPINSLPPPADIHCESAGAKCREALPKTKAKVTPHIVNLTLGTPKANGVPARLTCNKLELTNDLKPSPPPQPRQKTEAFRHMDGPTAADTEEPLLRCRMDPVLPPINSLPPPADIHCESAGAKCREALPKTKAKVTPHIVNLTLGTPKANGVPARLTCNKLELTNDLKPSPPPQPRQKMEAFRHMDGPRAADTEEPLPRYSTPETRRIRRKQDSRVLLF</sequence>
<feature type="region of interest" description="Disordered" evidence="2">
    <location>
        <begin position="756"/>
        <end position="812"/>
    </location>
</feature>
<feature type="compositionally biased region" description="Basic and acidic residues" evidence="2">
    <location>
        <begin position="770"/>
        <end position="785"/>
    </location>
</feature>
<feature type="compositionally biased region" description="Basic and acidic residues" evidence="2">
    <location>
        <begin position="667"/>
        <end position="676"/>
    </location>
</feature>
<name>A0AAV1GJT5_XYRNO</name>
<feature type="compositionally biased region" description="Basic and acidic residues" evidence="2">
    <location>
        <begin position="255"/>
        <end position="264"/>
    </location>
</feature>